<dbReference type="Proteomes" id="UP000446786">
    <property type="component" value="Unassembled WGS sequence"/>
</dbReference>
<dbReference type="EMBL" id="WTYE01000001">
    <property type="protein sequence ID" value="MXP34041.1"/>
    <property type="molecule type" value="Genomic_DNA"/>
</dbReference>
<proteinExistence type="predicted"/>
<keyword evidence="3" id="KW-1185">Reference proteome</keyword>
<evidence type="ECO:0000313" key="2">
    <source>
        <dbReference type="EMBL" id="MXP34041.1"/>
    </source>
</evidence>
<organism evidence="2 3">
    <name type="scientific">Parerythrobacter jejuensis</name>
    <dbReference type="NCBI Taxonomy" id="795812"/>
    <lineage>
        <taxon>Bacteria</taxon>
        <taxon>Pseudomonadati</taxon>
        <taxon>Pseudomonadota</taxon>
        <taxon>Alphaproteobacteria</taxon>
        <taxon>Sphingomonadales</taxon>
        <taxon>Erythrobacteraceae</taxon>
        <taxon>Parerythrobacter</taxon>
    </lineage>
</organism>
<dbReference type="AlphaFoldDB" id="A0A845AZ59"/>
<accession>A0A845AZ59</accession>
<evidence type="ECO:0000313" key="3">
    <source>
        <dbReference type="Proteomes" id="UP000446786"/>
    </source>
</evidence>
<gene>
    <name evidence="1" type="ORF">GRI94_05515</name>
    <name evidence="2" type="ORF">GRI94_19605</name>
</gene>
<comment type="caution">
    <text evidence="2">The sequence shown here is derived from an EMBL/GenBank/DDBJ whole genome shotgun (WGS) entry which is preliminary data.</text>
</comment>
<sequence>MSMALTLLLLVAPAANEPVERAAARSSWPAPVAIGQARVEIVKGEAVVFERIEEKRSLRTTIRKDARGTTWVEFS</sequence>
<evidence type="ECO:0000313" key="1">
    <source>
        <dbReference type="EMBL" id="MXP31281.1"/>
    </source>
</evidence>
<name>A0A845AZ59_9SPHN</name>
<dbReference type="EMBL" id="WTYE01000001">
    <property type="protein sequence ID" value="MXP31281.1"/>
    <property type="molecule type" value="Genomic_DNA"/>
</dbReference>
<protein>
    <submittedName>
        <fullName evidence="2">Uncharacterized protein</fullName>
    </submittedName>
</protein>
<reference evidence="2 3" key="1">
    <citation type="submission" date="2019-12" db="EMBL/GenBank/DDBJ databases">
        <title>Genomic-based taxomic classification of the family Erythrobacteraceae.</title>
        <authorList>
            <person name="Xu L."/>
        </authorList>
    </citation>
    <scope>NUCLEOTIDE SEQUENCE [LARGE SCALE GENOMIC DNA]</scope>
    <source>
        <strain evidence="2 3">JCM 16677</strain>
    </source>
</reference>
<dbReference type="RefSeq" id="WP_344705426.1">
    <property type="nucleotide sequence ID" value="NZ_BAAAZF010000001.1"/>
</dbReference>